<comment type="subcellular location">
    <subcellularLocation>
        <location evidence="1">Cytoplasm</location>
    </subcellularLocation>
</comment>
<dbReference type="GO" id="GO:0003677">
    <property type="term" value="F:DNA binding"/>
    <property type="evidence" value="ECO:0007669"/>
    <property type="project" value="InterPro"/>
</dbReference>
<dbReference type="InterPro" id="IPR019734">
    <property type="entry name" value="TPR_rpt"/>
</dbReference>
<dbReference type="InterPro" id="IPR011990">
    <property type="entry name" value="TPR-like_helical_dom_sf"/>
</dbReference>
<dbReference type="Proteomes" id="UP001319080">
    <property type="component" value="Unassembled WGS sequence"/>
</dbReference>
<dbReference type="GO" id="GO:0005737">
    <property type="term" value="C:cytoplasm"/>
    <property type="evidence" value="ECO:0007669"/>
    <property type="project" value="UniProtKB-SubCell"/>
</dbReference>
<dbReference type="Pfam" id="PF13424">
    <property type="entry name" value="TPR_12"/>
    <property type="match status" value="1"/>
</dbReference>
<evidence type="ECO:0000259" key="9">
    <source>
        <dbReference type="PROSITE" id="PS00622"/>
    </source>
</evidence>
<feature type="coiled-coil region" evidence="7">
    <location>
        <begin position="380"/>
        <end position="419"/>
    </location>
</feature>
<dbReference type="InterPro" id="IPR016032">
    <property type="entry name" value="Sig_transdc_resp-reg_C-effctor"/>
</dbReference>
<dbReference type="SUPFAM" id="SSF48452">
    <property type="entry name" value="TPR-like"/>
    <property type="match status" value="2"/>
</dbReference>
<dbReference type="InterPro" id="IPR026000">
    <property type="entry name" value="Apc5_dom"/>
</dbReference>
<evidence type="ECO:0000256" key="1">
    <source>
        <dbReference type="ARBA" id="ARBA00004496"/>
    </source>
</evidence>
<feature type="repeat" description="TPR" evidence="6">
    <location>
        <begin position="77"/>
        <end position="110"/>
    </location>
</feature>
<dbReference type="Gene3D" id="1.25.40.10">
    <property type="entry name" value="Tetratricopeptide repeat domain"/>
    <property type="match status" value="1"/>
</dbReference>
<comment type="caution">
    <text evidence="10">The sequence shown here is derived from an EMBL/GenBank/DDBJ whole genome shotgun (WGS) entry which is preliminary data.</text>
</comment>
<evidence type="ECO:0000256" key="4">
    <source>
        <dbReference type="ARBA" id="ARBA00022803"/>
    </source>
</evidence>
<proteinExistence type="inferred from homology"/>
<dbReference type="PROSITE" id="PS00622">
    <property type="entry name" value="HTH_LUXR_1"/>
    <property type="match status" value="1"/>
</dbReference>
<dbReference type="SMART" id="SM00028">
    <property type="entry name" value="TPR"/>
    <property type="match status" value="5"/>
</dbReference>
<dbReference type="Pfam" id="PF12862">
    <property type="entry name" value="ANAPC5"/>
    <property type="match status" value="1"/>
</dbReference>
<dbReference type="InterPro" id="IPR000792">
    <property type="entry name" value="Tscrpt_reg_LuxR_C"/>
</dbReference>
<dbReference type="Gene3D" id="1.10.10.10">
    <property type="entry name" value="Winged helix-like DNA-binding domain superfamily/Winged helix DNA-binding domain"/>
    <property type="match status" value="1"/>
</dbReference>
<evidence type="ECO:0000313" key="10">
    <source>
        <dbReference type="EMBL" id="MBT1711884.1"/>
    </source>
</evidence>
<gene>
    <name evidence="10" type="ORF">KK062_26820</name>
</gene>
<dbReference type="AlphaFoldDB" id="A0AAP2GT68"/>
<dbReference type="GO" id="GO:0006355">
    <property type="term" value="P:regulation of DNA-templated transcription"/>
    <property type="evidence" value="ECO:0007669"/>
    <property type="project" value="InterPro"/>
</dbReference>
<dbReference type="SUPFAM" id="SSF46894">
    <property type="entry name" value="C-terminal effector domain of the bipartite response regulators"/>
    <property type="match status" value="1"/>
</dbReference>
<sequence>MNCNRLYLGRVLAVLGLCVSLVRCTPSADQASADVNLDSLLLDAVRKTEELKFETAHAELAELEILARERGDELKQIQALINMGILYLKYNEHDEALRYLFQSLELAQQYKREEILNTIYNDIGVVYSTNDATPQAIDYYKKALAISEKQGNRHRIALNLLNLGTEMHKLGDDRGALQNLHKAERLFRDDRDTANVAVTVNNIGDIAYSAKNYDSALLRYRQAHEMSVGIRNQFYQAGYLLSLGRTYYYFGQYDSAAAYIARSIEGFERMKDTENIIDSYRWLSRIYTVRGNMERALYFSNLTLAWKDTLSEEKTIKWTSEAQMKYEYGKMETAVELLQEEAGRQRQFWIGVTLIGIVIGLLVISVLRTKYINLQQRNVILQKEQEVDRLTLEKNRVERDQLERDMIATERLNALEQERLRQELTFKDRELASKALHLVNKNETFASIHKLLATIELKDNPIAKTQLDKAKKIIRGNDNSDQEWEAFKLHFQEVHPQFFHQLQEAYPDLSANDLRLSAYLLIDLNSKEIAQIFNISPESVRKKKQRLREKLNLEKEEDIKILLSRYKKTERV</sequence>
<feature type="transmembrane region" description="Helical" evidence="8">
    <location>
        <begin position="348"/>
        <end position="367"/>
    </location>
</feature>
<dbReference type="Pfam" id="PF13176">
    <property type="entry name" value="TPR_7"/>
    <property type="match status" value="1"/>
</dbReference>
<evidence type="ECO:0000256" key="2">
    <source>
        <dbReference type="ARBA" id="ARBA00022490"/>
    </source>
</evidence>
<dbReference type="PROSITE" id="PS50005">
    <property type="entry name" value="TPR"/>
    <property type="match status" value="2"/>
</dbReference>
<evidence type="ECO:0000256" key="3">
    <source>
        <dbReference type="ARBA" id="ARBA00022737"/>
    </source>
</evidence>
<evidence type="ECO:0000256" key="5">
    <source>
        <dbReference type="ARBA" id="ARBA00038253"/>
    </source>
</evidence>
<evidence type="ECO:0000256" key="6">
    <source>
        <dbReference type="PROSITE-ProRule" id="PRU00339"/>
    </source>
</evidence>
<organism evidence="10 11">
    <name type="scientific">Dawidia cretensis</name>
    <dbReference type="NCBI Taxonomy" id="2782350"/>
    <lineage>
        <taxon>Bacteria</taxon>
        <taxon>Pseudomonadati</taxon>
        <taxon>Bacteroidota</taxon>
        <taxon>Cytophagia</taxon>
        <taxon>Cytophagales</taxon>
        <taxon>Chryseotaleaceae</taxon>
        <taxon>Dawidia</taxon>
    </lineage>
</organism>
<dbReference type="RefSeq" id="WP_254087453.1">
    <property type="nucleotide sequence ID" value="NZ_JAHESE010000043.1"/>
</dbReference>
<keyword evidence="2" id="KW-0963">Cytoplasm</keyword>
<dbReference type="InterPro" id="IPR036388">
    <property type="entry name" value="WH-like_DNA-bd_sf"/>
</dbReference>
<dbReference type="PANTHER" id="PTHR46630:SF1">
    <property type="entry name" value="TETRATRICOPEPTIDE REPEAT PROTEIN 29"/>
    <property type="match status" value="1"/>
</dbReference>
<dbReference type="EMBL" id="JAHESE010000043">
    <property type="protein sequence ID" value="MBT1711884.1"/>
    <property type="molecule type" value="Genomic_DNA"/>
</dbReference>
<evidence type="ECO:0000256" key="7">
    <source>
        <dbReference type="SAM" id="Coils"/>
    </source>
</evidence>
<keyword evidence="4 6" id="KW-0802">TPR repeat</keyword>
<comment type="similarity">
    <text evidence="5">Belongs to the Rap family.</text>
</comment>
<dbReference type="PANTHER" id="PTHR46630">
    <property type="entry name" value="TETRATRICOPEPTIDE REPEAT PROTEIN 29"/>
    <property type="match status" value="1"/>
</dbReference>
<keyword evidence="7" id="KW-0175">Coiled coil</keyword>
<protein>
    <submittedName>
        <fullName evidence="10">Tetratricopeptide repeat protein</fullName>
    </submittedName>
</protein>
<feature type="domain" description="HTH luxR-type" evidence="9">
    <location>
        <begin position="523"/>
        <end position="550"/>
    </location>
</feature>
<name>A0AAP2GT68_9BACT</name>
<keyword evidence="8" id="KW-1133">Transmembrane helix</keyword>
<reference evidence="10 11" key="1">
    <citation type="submission" date="2021-05" db="EMBL/GenBank/DDBJ databases">
        <title>A Polyphasic approach of four new species of the genus Ohtaekwangia: Ohtaekwangia histidinii sp. nov., Ohtaekwangia cretensis sp. nov., Ohtaekwangia indiensis sp. nov., Ohtaekwangia reichenbachii sp. nov. from diverse environment.</title>
        <authorList>
            <person name="Octaviana S."/>
        </authorList>
    </citation>
    <scope>NUCLEOTIDE SEQUENCE [LARGE SCALE GENOMIC DNA]</scope>
    <source>
        <strain evidence="10 11">PWU5</strain>
    </source>
</reference>
<accession>A0AAP2GT68</accession>
<keyword evidence="11" id="KW-1185">Reference proteome</keyword>
<evidence type="ECO:0000313" key="11">
    <source>
        <dbReference type="Proteomes" id="UP001319080"/>
    </source>
</evidence>
<feature type="repeat" description="TPR" evidence="6">
    <location>
        <begin position="117"/>
        <end position="150"/>
    </location>
</feature>
<evidence type="ECO:0000256" key="8">
    <source>
        <dbReference type="SAM" id="Phobius"/>
    </source>
</evidence>
<dbReference type="InterPro" id="IPR051476">
    <property type="entry name" value="Bac_ResReg_Asp_Phosphatase"/>
</dbReference>
<keyword evidence="3" id="KW-0677">Repeat</keyword>
<keyword evidence="8" id="KW-0472">Membrane</keyword>
<keyword evidence="8" id="KW-0812">Transmembrane</keyword>